<evidence type="ECO:0000313" key="4">
    <source>
        <dbReference type="EMBL" id="TMQ47526.1"/>
    </source>
</evidence>
<dbReference type="SUPFAM" id="SSF54534">
    <property type="entry name" value="FKBP-like"/>
    <property type="match status" value="1"/>
</dbReference>
<dbReference type="AlphaFoldDB" id="A0A538S870"/>
<evidence type="ECO:0000259" key="3">
    <source>
        <dbReference type="PROSITE" id="PS50198"/>
    </source>
</evidence>
<dbReference type="InterPro" id="IPR000297">
    <property type="entry name" value="PPIase_PpiC"/>
</dbReference>
<comment type="caution">
    <text evidence="4">The sequence shown here is derived from an EMBL/GenBank/DDBJ whole genome shotgun (WGS) entry which is preliminary data.</text>
</comment>
<evidence type="ECO:0000313" key="5">
    <source>
        <dbReference type="Proteomes" id="UP000317716"/>
    </source>
</evidence>
<dbReference type="EMBL" id="VBOS01000526">
    <property type="protein sequence ID" value="TMQ47526.1"/>
    <property type="molecule type" value="Genomic_DNA"/>
</dbReference>
<dbReference type="PROSITE" id="PS50198">
    <property type="entry name" value="PPIC_PPIASE_2"/>
    <property type="match status" value="1"/>
</dbReference>
<accession>A0A538S870</accession>
<dbReference type="SUPFAM" id="SSF109998">
    <property type="entry name" value="Triger factor/SurA peptide-binding domain-like"/>
    <property type="match status" value="1"/>
</dbReference>
<dbReference type="PROSITE" id="PS51257">
    <property type="entry name" value="PROKAR_LIPOPROTEIN"/>
    <property type="match status" value="1"/>
</dbReference>
<dbReference type="InterPro" id="IPR046357">
    <property type="entry name" value="PPIase_dom_sf"/>
</dbReference>
<feature type="non-terminal residue" evidence="4">
    <location>
        <position position="479"/>
    </location>
</feature>
<dbReference type="Pfam" id="PF13616">
    <property type="entry name" value="Rotamase_3"/>
    <property type="match status" value="1"/>
</dbReference>
<reference evidence="4 5" key="1">
    <citation type="journal article" date="2019" name="Nat. Microbiol.">
        <title>Mediterranean grassland soil C-N compound turnover is dependent on rainfall and depth, and is mediated by genomically divergent microorganisms.</title>
        <authorList>
            <person name="Diamond S."/>
            <person name="Andeer P.F."/>
            <person name="Li Z."/>
            <person name="Crits-Christoph A."/>
            <person name="Burstein D."/>
            <person name="Anantharaman K."/>
            <person name="Lane K.R."/>
            <person name="Thomas B.C."/>
            <person name="Pan C."/>
            <person name="Northen T.R."/>
            <person name="Banfield J.F."/>
        </authorList>
    </citation>
    <scope>NUCLEOTIDE SEQUENCE [LARGE SCALE GENOMIC DNA]</scope>
    <source>
        <strain evidence="4">WS_2</strain>
    </source>
</reference>
<dbReference type="GO" id="GO:0003755">
    <property type="term" value="F:peptidyl-prolyl cis-trans isomerase activity"/>
    <property type="evidence" value="ECO:0007669"/>
    <property type="project" value="UniProtKB-KW"/>
</dbReference>
<dbReference type="PANTHER" id="PTHR47245:SF2">
    <property type="entry name" value="PEPTIDYL-PROLYL CIS-TRANS ISOMERASE HP_0175-RELATED"/>
    <property type="match status" value="1"/>
</dbReference>
<feature type="signal peptide" evidence="2">
    <location>
        <begin position="1"/>
        <end position="30"/>
    </location>
</feature>
<gene>
    <name evidence="4" type="ORF">E6K72_13940</name>
</gene>
<sequence length="479" mass="52936">MIERFPPRPRPAARALLAALLALTLSGCGADPSRVLARVGDRTITVDDFVEVARDKQDQYAEPPDSAKALLLGDLVQAALVLCDADRIGLYRQPAIQAARAPIENDEARQALNRRLVPADVPVSEAEVEQLYAWRDRTAHVRVIACPNRAAAKAAAAELARGTRFEEIADRYGGPGSAPPGGDLGYLAPGSLVPPLDEYLREGPLHTVIGPLETQGEGWFLIEVLDRKERAQRPLDLQRTILRDMIRQRKVRALRLRAQQELRDAYDVRLEPGGAQGMFTYFNQAAGDSGHHDLESPDAAQRAMVLARYRAGQADSVYTLGEAITDLGEYGRERPNIAMIPAIENWIEDAVIRRLVLIEAKRRRLNEEPETLRRIDRRVDGMVLDLYYETEIAHGVEATPDDVREAYERSRELFHRLDSVELLVTTLADSAAAARVAAHAAHAPSLREAVAMAAPGTRVSAETVRYPDAPARWKPYQAA</sequence>
<dbReference type="Proteomes" id="UP000317716">
    <property type="component" value="Unassembled WGS sequence"/>
</dbReference>
<proteinExistence type="predicted"/>
<feature type="domain" description="PpiC" evidence="3">
    <location>
        <begin position="133"/>
        <end position="215"/>
    </location>
</feature>
<dbReference type="Gene3D" id="3.10.50.40">
    <property type="match status" value="1"/>
</dbReference>
<dbReference type="PANTHER" id="PTHR47245">
    <property type="entry name" value="PEPTIDYLPROLYL ISOMERASE"/>
    <property type="match status" value="1"/>
</dbReference>
<feature type="chain" id="PRO_5021709761" description="PpiC domain-containing protein" evidence="2">
    <location>
        <begin position="31"/>
        <end position="479"/>
    </location>
</feature>
<dbReference type="InterPro" id="IPR050245">
    <property type="entry name" value="PrsA_foldase"/>
</dbReference>
<evidence type="ECO:0000256" key="1">
    <source>
        <dbReference type="PROSITE-ProRule" id="PRU00278"/>
    </source>
</evidence>
<evidence type="ECO:0000256" key="2">
    <source>
        <dbReference type="SAM" id="SignalP"/>
    </source>
</evidence>
<keyword evidence="1" id="KW-0697">Rotamase</keyword>
<dbReference type="InterPro" id="IPR027304">
    <property type="entry name" value="Trigger_fact/SurA_dom_sf"/>
</dbReference>
<keyword evidence="2" id="KW-0732">Signal</keyword>
<protein>
    <recommendedName>
        <fullName evidence="3">PpiC domain-containing protein</fullName>
    </recommendedName>
</protein>
<organism evidence="4 5">
    <name type="scientific">Eiseniibacteriota bacterium</name>
    <dbReference type="NCBI Taxonomy" id="2212470"/>
    <lineage>
        <taxon>Bacteria</taxon>
        <taxon>Candidatus Eiseniibacteriota</taxon>
    </lineage>
</organism>
<keyword evidence="1" id="KW-0413">Isomerase</keyword>
<name>A0A538S870_UNCEI</name>